<evidence type="ECO:0000313" key="10">
    <source>
        <dbReference type="EMBL" id="MDG5754987.1"/>
    </source>
</evidence>
<keyword evidence="11" id="KW-1185">Reference proteome</keyword>
<dbReference type="EMBL" id="JARULN010000016">
    <property type="protein sequence ID" value="MDG5754987.1"/>
    <property type="molecule type" value="Genomic_DNA"/>
</dbReference>
<keyword evidence="7 8" id="KW-0472">Membrane</keyword>
<reference evidence="10 11" key="1">
    <citation type="submission" date="2023-04" db="EMBL/GenBank/DDBJ databases">
        <title>Ectobacillus antri isolated from activated sludge.</title>
        <authorList>
            <person name="Yan P."/>
            <person name="Liu X."/>
        </authorList>
    </citation>
    <scope>NUCLEOTIDE SEQUENCE [LARGE SCALE GENOMIC DNA]</scope>
    <source>
        <strain evidence="10 11">C18H</strain>
    </source>
</reference>
<feature type="transmembrane region" description="Helical" evidence="8">
    <location>
        <begin position="21"/>
        <end position="40"/>
    </location>
</feature>
<feature type="domain" description="ABC transmembrane type-2" evidence="9">
    <location>
        <begin position="153"/>
        <end position="377"/>
    </location>
</feature>
<dbReference type="Pfam" id="PF12698">
    <property type="entry name" value="ABC2_membrane_3"/>
    <property type="match status" value="1"/>
</dbReference>
<proteinExistence type="inferred from homology"/>
<evidence type="ECO:0000256" key="3">
    <source>
        <dbReference type="ARBA" id="ARBA00022448"/>
    </source>
</evidence>
<dbReference type="PROSITE" id="PS51012">
    <property type="entry name" value="ABC_TM2"/>
    <property type="match status" value="1"/>
</dbReference>
<feature type="transmembrane region" description="Helical" evidence="8">
    <location>
        <begin position="230"/>
        <end position="252"/>
    </location>
</feature>
<evidence type="ECO:0000259" key="9">
    <source>
        <dbReference type="PROSITE" id="PS51012"/>
    </source>
</evidence>
<feature type="transmembrane region" description="Helical" evidence="8">
    <location>
        <begin position="190"/>
        <end position="209"/>
    </location>
</feature>
<organism evidence="10 11">
    <name type="scientific">Ectobacillus antri</name>
    <dbReference type="NCBI Taxonomy" id="2486280"/>
    <lineage>
        <taxon>Bacteria</taxon>
        <taxon>Bacillati</taxon>
        <taxon>Bacillota</taxon>
        <taxon>Bacilli</taxon>
        <taxon>Bacillales</taxon>
        <taxon>Bacillaceae</taxon>
        <taxon>Ectobacillus</taxon>
    </lineage>
</organism>
<comment type="similarity">
    <text evidence="2">Belongs to the ABC-2 integral membrane protein family.</text>
</comment>
<keyword evidence="6 8" id="KW-1133">Transmembrane helix</keyword>
<evidence type="ECO:0000256" key="6">
    <source>
        <dbReference type="ARBA" id="ARBA00022989"/>
    </source>
</evidence>
<keyword evidence="3" id="KW-0813">Transport</keyword>
<dbReference type="InterPro" id="IPR013525">
    <property type="entry name" value="ABC2_TM"/>
</dbReference>
<feature type="transmembrane region" description="Helical" evidence="8">
    <location>
        <begin position="297"/>
        <end position="316"/>
    </location>
</feature>
<dbReference type="PANTHER" id="PTHR30294">
    <property type="entry name" value="MEMBRANE COMPONENT OF ABC TRANSPORTER YHHJ-RELATED"/>
    <property type="match status" value="1"/>
</dbReference>
<evidence type="ECO:0000256" key="8">
    <source>
        <dbReference type="SAM" id="Phobius"/>
    </source>
</evidence>
<comment type="caution">
    <text evidence="10">The sequence shown here is derived from an EMBL/GenBank/DDBJ whole genome shotgun (WGS) entry which is preliminary data.</text>
</comment>
<dbReference type="Proteomes" id="UP001218246">
    <property type="component" value="Unassembled WGS sequence"/>
</dbReference>
<keyword evidence="5 8" id="KW-0812">Transmembrane</keyword>
<name>A0ABT6H7P5_9BACI</name>
<evidence type="ECO:0000256" key="2">
    <source>
        <dbReference type="ARBA" id="ARBA00007783"/>
    </source>
</evidence>
<dbReference type="InterPro" id="IPR047817">
    <property type="entry name" value="ABC2_TM_bact-type"/>
</dbReference>
<evidence type="ECO:0000313" key="11">
    <source>
        <dbReference type="Proteomes" id="UP001218246"/>
    </source>
</evidence>
<evidence type="ECO:0000256" key="5">
    <source>
        <dbReference type="ARBA" id="ARBA00022692"/>
    </source>
</evidence>
<gene>
    <name evidence="10" type="ORF">P6P90_13570</name>
</gene>
<evidence type="ECO:0000256" key="1">
    <source>
        <dbReference type="ARBA" id="ARBA00004651"/>
    </source>
</evidence>
<evidence type="ECO:0000256" key="7">
    <source>
        <dbReference type="ARBA" id="ARBA00023136"/>
    </source>
</evidence>
<dbReference type="PANTHER" id="PTHR30294:SF45">
    <property type="entry name" value="LINEARMYCIN RESISTANCE PERMEASE PROTEIN LNRN"/>
    <property type="match status" value="1"/>
</dbReference>
<keyword evidence="4" id="KW-1003">Cell membrane</keyword>
<accession>A0ABT6H7P5</accession>
<feature type="transmembrane region" description="Helical" evidence="8">
    <location>
        <begin position="352"/>
        <end position="371"/>
    </location>
</feature>
<dbReference type="RefSeq" id="WP_124565799.1">
    <property type="nucleotide sequence ID" value="NZ_JARRRY010000015.1"/>
</dbReference>
<protein>
    <submittedName>
        <fullName evidence="10">ABC transporter permease</fullName>
    </submittedName>
</protein>
<sequence length="377" mass="42106">MGKVWAICLFELQRLLGNPRSYLVMLLMPLAFTFVFGTLLNGSSTNKTQLLFVEEESSMLSKTYYQELKGNSLFDVSVVSAKEAKKQLADKKVAGVIVIPKEFTESFNVSLQYSPEFTSRGSVKQELEQALTKVKTKVEASKVWSSYSKEPWEGMYQKLSETIQPTPLRKEFIMKTAENVSMSNVSARSAGFSIMFVMIIMMTATGAILEARKNGVWYRMMTMPASRTQVLGGYVLSFFLLGWIQFGALMLFTNVLFDVQWGDMLGIVLLVSALLLAIVGMALLIAGIVKTSEQQSAIGNMVVISSCMIAGVYWPIEIEPMFMQRMADFVPQTWAMRGFTELIARGGGIADIAVYVGVLFIFAIVFFTVGLKRIRYE</sequence>
<dbReference type="InterPro" id="IPR051449">
    <property type="entry name" value="ABC-2_transporter_component"/>
</dbReference>
<feature type="transmembrane region" description="Helical" evidence="8">
    <location>
        <begin position="264"/>
        <end position="285"/>
    </location>
</feature>
<dbReference type="Gene3D" id="3.40.1710.10">
    <property type="entry name" value="abc type-2 transporter like domain"/>
    <property type="match status" value="1"/>
</dbReference>
<evidence type="ECO:0000256" key="4">
    <source>
        <dbReference type="ARBA" id="ARBA00022475"/>
    </source>
</evidence>
<comment type="subcellular location">
    <subcellularLocation>
        <location evidence="1">Cell membrane</location>
        <topology evidence="1">Multi-pass membrane protein</topology>
    </subcellularLocation>
</comment>